<evidence type="ECO:0000313" key="3">
    <source>
        <dbReference type="Proteomes" id="UP000447434"/>
    </source>
</evidence>
<protein>
    <submittedName>
        <fullName evidence="2">Uncharacterized protein</fullName>
    </submittedName>
</protein>
<feature type="transmembrane region" description="Helical" evidence="1">
    <location>
        <begin position="42"/>
        <end position="63"/>
    </location>
</feature>
<gene>
    <name evidence="2" type="ORF">Lalb_Chr12g0208381</name>
</gene>
<dbReference type="AlphaFoldDB" id="A0A6A4PNR1"/>
<organism evidence="2 3">
    <name type="scientific">Lupinus albus</name>
    <name type="common">White lupine</name>
    <name type="synonym">Lupinus termis</name>
    <dbReference type="NCBI Taxonomy" id="3870"/>
    <lineage>
        <taxon>Eukaryota</taxon>
        <taxon>Viridiplantae</taxon>
        <taxon>Streptophyta</taxon>
        <taxon>Embryophyta</taxon>
        <taxon>Tracheophyta</taxon>
        <taxon>Spermatophyta</taxon>
        <taxon>Magnoliopsida</taxon>
        <taxon>eudicotyledons</taxon>
        <taxon>Gunneridae</taxon>
        <taxon>Pentapetalae</taxon>
        <taxon>rosids</taxon>
        <taxon>fabids</taxon>
        <taxon>Fabales</taxon>
        <taxon>Fabaceae</taxon>
        <taxon>Papilionoideae</taxon>
        <taxon>50 kb inversion clade</taxon>
        <taxon>genistoids sensu lato</taxon>
        <taxon>core genistoids</taxon>
        <taxon>Genisteae</taxon>
        <taxon>Lupinus</taxon>
    </lineage>
</organism>
<feature type="transmembrane region" description="Helical" evidence="1">
    <location>
        <begin position="70"/>
        <end position="89"/>
    </location>
</feature>
<dbReference type="Proteomes" id="UP000447434">
    <property type="component" value="Chromosome 12"/>
</dbReference>
<dbReference type="EMBL" id="WOCE01000012">
    <property type="protein sequence ID" value="KAE9603235.1"/>
    <property type="molecule type" value="Genomic_DNA"/>
</dbReference>
<name>A0A6A4PNR1_LUPAL</name>
<evidence type="ECO:0000256" key="1">
    <source>
        <dbReference type="SAM" id="Phobius"/>
    </source>
</evidence>
<accession>A0A6A4PNR1</accession>
<keyword evidence="1" id="KW-1133">Transmembrane helix</keyword>
<comment type="caution">
    <text evidence="2">The sequence shown here is derived from an EMBL/GenBank/DDBJ whole genome shotgun (WGS) entry which is preliminary data.</text>
</comment>
<sequence>MTWHDMDHLINLMVLWGELYMFPSMFKPLTISEAATSGMNNFSLYLTFCFGFDSVMGFVDSLIPRFCSDYTLASYLYYEFTFIMLYNSFLT</sequence>
<keyword evidence="3" id="KW-1185">Reference proteome</keyword>
<reference evidence="3" key="1">
    <citation type="journal article" date="2020" name="Nat. Commun.">
        <title>Genome sequence of the cluster root forming white lupin.</title>
        <authorList>
            <person name="Hufnagel B."/>
            <person name="Marques A."/>
            <person name="Soriano A."/>
            <person name="Marques L."/>
            <person name="Divol F."/>
            <person name="Doumas P."/>
            <person name="Sallet E."/>
            <person name="Mancinotti D."/>
            <person name="Carrere S."/>
            <person name="Marande W."/>
            <person name="Arribat S."/>
            <person name="Keller J."/>
            <person name="Huneau C."/>
            <person name="Blein T."/>
            <person name="Aime D."/>
            <person name="Laguerre M."/>
            <person name="Taylor J."/>
            <person name="Schubert V."/>
            <person name="Nelson M."/>
            <person name="Geu-Flores F."/>
            <person name="Crespi M."/>
            <person name="Gallardo-Guerrero K."/>
            <person name="Delaux P.-M."/>
            <person name="Salse J."/>
            <person name="Berges H."/>
            <person name="Guyot R."/>
            <person name="Gouzy J."/>
            <person name="Peret B."/>
        </authorList>
    </citation>
    <scope>NUCLEOTIDE SEQUENCE [LARGE SCALE GENOMIC DNA]</scope>
    <source>
        <strain evidence="3">cv. Amiga</strain>
    </source>
</reference>
<evidence type="ECO:0000313" key="2">
    <source>
        <dbReference type="EMBL" id="KAE9603235.1"/>
    </source>
</evidence>
<proteinExistence type="predicted"/>
<keyword evidence="1" id="KW-0472">Membrane</keyword>
<keyword evidence="1" id="KW-0812">Transmembrane</keyword>